<organism evidence="2 3">
    <name type="scientific">Flavobacterium erciyesense</name>
    <dbReference type="NCBI Taxonomy" id="2825842"/>
    <lineage>
        <taxon>Bacteria</taxon>
        <taxon>Pseudomonadati</taxon>
        <taxon>Bacteroidota</taxon>
        <taxon>Flavobacteriia</taxon>
        <taxon>Flavobacteriales</taxon>
        <taxon>Flavobacteriaceae</taxon>
        <taxon>Flavobacterium</taxon>
    </lineage>
</organism>
<reference evidence="2 3" key="1">
    <citation type="submission" date="2021-04" db="EMBL/GenBank/DDBJ databases">
        <title>Description of novel Flavobacterium sp. F-328.</title>
        <authorList>
            <person name="Saticioglu I.B."/>
        </authorList>
    </citation>
    <scope>NUCLEOTIDE SEQUENCE [LARGE SCALE GENOMIC DNA]</scope>
    <source>
        <strain evidence="2 3">F-328</strain>
    </source>
</reference>
<sequence length="1285" mass="137213">MKKILLFCFILIASLFFNVSFAQQGISDPTFNTYDDGLLGDGFDGTVRTTVLQPDGMMLVGGDFLNFNGTSTPQICRLLPDGSKDPTFNTGLGLNGKVYSILLLASGKIILGGSFTSFNGLPANRLIRLNSDGSLDVTFNTTVAASSGIIYNMVEQSDGRIIIVGSFTKYDGVTANRVARILPTGGLDLTFVTAVGASSLVEEVQLQTDGKIILGGSFISYNGTPCGRIIRLNSTGIVDPSFVQGSGFDNSISALALQADGKIIVGGSFLTYNAGAAQKIIRLNADGSNDLSFLSGTGFANGVVESVRVNASGSIFVGGSFSTTYNAVDVNRIVMLMANGSVISGFDIGAGPASGSIYSFAEDSFGNFYASGSFSVFDSQNQGRLARFDTNGVLDIAYLTAGVGFDNSVLGLIPLADDTTIVFGSFSKFNGFLCSKITSLLPSGAVDPLFNVLGSGANNTIKTAVVQTDQKIVFAGAFTSYNGAACGRIVRILADGAVDVSFATGSGFNNQVYDVALQADGKIIVVGNFTSYNGIPINRVVRLLNDGSLDPTFNVGIGADAIVETVVLQSDGKLLLGGQFSNFNGTPQARITRLLPDGSLDSSFVSGLGLDKTVYAIAFQSDGKIVLGGSFSNYNGNASKRIVRLQSNGSFDSSFNMGSGFSTGDVRAIVVQPDDRLLIGGTFAGTYNGLSVKRLIRTLSNGQIDPTFSAVLNNTLFAMAITINNKLIIGGNFNSISGITKHRVARLKLCTNSSTWDGISWSNGSPSSEKTLLINANYTIANTINACSCNINSFSQVTVASSAALNLMFDYSGAGTLILENSGVLFQEENHVVNSGQMKMHRKTTPLVKSDYTYWSSPVASHVLADVSPNAPQDRLFSYNSVLNKWVGELPTAVMTVGKGYIIRSPSNFSETVPAVYEAVFTGVPNNGQYNVAIVGASTFNLIGNPYPSTLNADLFLDRNKTIIGGTMYFWTHNTAITNYNYNSGDYAAYNLFGGVGTAALNLGVNTLVPKGKIAAGQSFFVLGINSGGNAIFDNSMRESSGNEDFFKIQDGKDKKVGDTDKHRLWLNLTNEQGAFKQILVGYSEAATNQFDLAYDGISFNGNTALDFYSINEDKNLTIQANGLPFNDNDVFKLGFSTAAASTFVLKVNHADGFLQDKSFFVEDKVSQTIVPLATEGYKFTSEKGFFNDRFLLRFTDKNLSNSEFEKEKEELTVVKNSQVTTVGLRNQILDELWLYGIDGKEIYHKKDIQKAHYSIQPLPISQQVAILKVKGWDGKVFSTKVILP</sequence>
<keyword evidence="1" id="KW-0732">Signal</keyword>
<name>A0ABS5D5E0_9FLAO</name>
<dbReference type="Proteomes" id="UP000679008">
    <property type="component" value="Unassembled WGS sequence"/>
</dbReference>
<protein>
    <submittedName>
        <fullName evidence="2">Delta-60 repeat domain-containing protein</fullName>
    </submittedName>
</protein>
<dbReference type="Pfam" id="PF17164">
    <property type="entry name" value="DUF5122"/>
    <property type="match status" value="12"/>
</dbReference>
<dbReference type="PANTHER" id="PTHR31778:SF2">
    <property type="entry name" value="BUD SITE SELECTION PROTEIN RAX2"/>
    <property type="match status" value="1"/>
</dbReference>
<dbReference type="SUPFAM" id="SSF75011">
    <property type="entry name" value="3-carboxy-cis,cis-mucoante lactonizing enzyme"/>
    <property type="match status" value="1"/>
</dbReference>
<dbReference type="InterPro" id="IPR013431">
    <property type="entry name" value="Delta_60_rpt"/>
</dbReference>
<dbReference type="NCBIfam" id="TIGR02608">
    <property type="entry name" value="delta_60_rpt"/>
    <property type="match status" value="10"/>
</dbReference>
<proteinExistence type="predicted"/>
<keyword evidence="3" id="KW-1185">Reference proteome</keyword>
<dbReference type="EMBL" id="JAGPXB010000010">
    <property type="protein sequence ID" value="MBQ0909240.1"/>
    <property type="molecule type" value="Genomic_DNA"/>
</dbReference>
<dbReference type="RefSeq" id="WP_210790693.1">
    <property type="nucleotide sequence ID" value="NZ_JAGPXB010000010.1"/>
</dbReference>
<dbReference type="PANTHER" id="PTHR31778">
    <property type="entry name" value="BUD SITE SELECTION PROTEIN RAX2"/>
    <property type="match status" value="1"/>
</dbReference>
<comment type="caution">
    <text evidence="2">The sequence shown here is derived from an EMBL/GenBank/DDBJ whole genome shotgun (WGS) entry which is preliminary data.</text>
</comment>
<gene>
    <name evidence="2" type="ORF">KBJ98_11050</name>
</gene>
<accession>A0ABS5D5E0</accession>
<dbReference type="SUPFAM" id="SSF63829">
    <property type="entry name" value="Calcium-dependent phosphotriesterase"/>
    <property type="match status" value="2"/>
</dbReference>
<dbReference type="Gene3D" id="2.80.10.50">
    <property type="match status" value="6"/>
</dbReference>
<evidence type="ECO:0000256" key="1">
    <source>
        <dbReference type="SAM" id="SignalP"/>
    </source>
</evidence>
<feature type="chain" id="PRO_5045128243" evidence="1">
    <location>
        <begin position="23"/>
        <end position="1285"/>
    </location>
</feature>
<feature type="signal peptide" evidence="1">
    <location>
        <begin position="1"/>
        <end position="22"/>
    </location>
</feature>
<evidence type="ECO:0000313" key="3">
    <source>
        <dbReference type="Proteomes" id="UP000679008"/>
    </source>
</evidence>
<evidence type="ECO:0000313" key="2">
    <source>
        <dbReference type="EMBL" id="MBQ0909240.1"/>
    </source>
</evidence>